<gene>
    <name evidence="1" type="ORF">NDK43_26865</name>
</gene>
<sequence length="68" mass="7985">MMKFRVIIIDAEGKELEIENKIIGDILFESEEAFEFFINAIKSSLPSNFEYKIIPEKDTNKNHLISHR</sequence>
<reference evidence="1 2" key="1">
    <citation type="submission" date="2022-06" db="EMBL/GenBank/DDBJ databases">
        <authorList>
            <person name="Jeon C.O."/>
        </authorList>
    </citation>
    <scope>NUCLEOTIDE SEQUENCE [LARGE SCALE GENOMIC DNA]</scope>
    <source>
        <strain evidence="1 2">KCTC 13943</strain>
    </source>
</reference>
<protein>
    <submittedName>
        <fullName evidence="1">Uncharacterized protein</fullName>
    </submittedName>
</protein>
<proteinExistence type="predicted"/>
<evidence type="ECO:0000313" key="2">
    <source>
        <dbReference type="Proteomes" id="UP001523262"/>
    </source>
</evidence>
<dbReference type="EMBL" id="JAMQCR010000002">
    <property type="protein sequence ID" value="MCM2535302.1"/>
    <property type="molecule type" value="Genomic_DNA"/>
</dbReference>
<name>A0ABT0WG57_9BACI</name>
<accession>A0ABT0WG57</accession>
<keyword evidence="2" id="KW-1185">Reference proteome</keyword>
<dbReference type="Proteomes" id="UP001523262">
    <property type="component" value="Unassembled WGS sequence"/>
</dbReference>
<organism evidence="1 2">
    <name type="scientific">Neobacillus pocheonensis</name>
    <dbReference type="NCBI Taxonomy" id="363869"/>
    <lineage>
        <taxon>Bacteria</taxon>
        <taxon>Bacillati</taxon>
        <taxon>Bacillota</taxon>
        <taxon>Bacilli</taxon>
        <taxon>Bacillales</taxon>
        <taxon>Bacillaceae</taxon>
        <taxon>Neobacillus</taxon>
    </lineage>
</organism>
<comment type="caution">
    <text evidence="1">The sequence shown here is derived from an EMBL/GenBank/DDBJ whole genome shotgun (WGS) entry which is preliminary data.</text>
</comment>
<evidence type="ECO:0000313" key="1">
    <source>
        <dbReference type="EMBL" id="MCM2535302.1"/>
    </source>
</evidence>